<dbReference type="AlphaFoldDB" id="A0A2N9VPG2"/>
<dbReference type="RefSeq" id="WP_100002563.1">
    <property type="nucleotide sequence ID" value="NZ_CP017942.1"/>
</dbReference>
<dbReference type="InterPro" id="IPR013078">
    <property type="entry name" value="His_Pase_superF_clade-1"/>
</dbReference>
<protein>
    <submittedName>
        <fullName evidence="1">Phosphoglycerate mutase</fullName>
    </submittedName>
</protein>
<dbReference type="CDD" id="cd07067">
    <property type="entry name" value="HP_PGM_like"/>
    <property type="match status" value="1"/>
</dbReference>
<dbReference type="InterPro" id="IPR029033">
    <property type="entry name" value="His_PPase_superfam"/>
</dbReference>
<evidence type="ECO:0000313" key="1">
    <source>
        <dbReference type="EMBL" id="PIO41380.1"/>
    </source>
</evidence>
<sequence>MRRLMLLRHAKSDWPEGVDDHERPLAKRGKQASPLMGIYMAEEGLLPDLVITSTARRARETWELVRAAFARDIAQNREPRIYDAPALNIMDIIKKTRPDVHVLLLVGHNPGFHELALRFIGEARQSDLLRLQQKYPTAGLVVIDFDVESWTDIGENLGQLQRFVTPKSLQDG</sequence>
<dbReference type="SUPFAM" id="SSF53254">
    <property type="entry name" value="Phosphoglycerate mutase-like"/>
    <property type="match status" value="1"/>
</dbReference>
<gene>
    <name evidence="1" type="ORF">B5P45_28730</name>
</gene>
<dbReference type="OrthoDB" id="9810154at2"/>
<proteinExistence type="predicted"/>
<accession>A0A2N9VPG2</accession>
<dbReference type="EMBL" id="MZMT01000062">
    <property type="protein sequence ID" value="PIO41380.1"/>
    <property type="molecule type" value="Genomic_DNA"/>
</dbReference>
<evidence type="ECO:0000313" key="2">
    <source>
        <dbReference type="Proteomes" id="UP000232163"/>
    </source>
</evidence>
<dbReference type="KEGG" id="pht:BLM14_24105"/>
<dbReference type="Proteomes" id="UP000232163">
    <property type="component" value="Unassembled WGS sequence"/>
</dbReference>
<name>A0A2N9VPG2_9HYPH</name>
<reference evidence="1 2" key="1">
    <citation type="journal article" date="2017" name="Int J Environ Stud">
        <title>Does the Miocene-Pliocene relict legume Oxytropis triphylla form nitrogen-fixing nodules with a combination of bacterial strains?</title>
        <authorList>
            <person name="Safronova V."/>
            <person name="Belimov A."/>
            <person name="Sazanova A."/>
            <person name="Kuznetsova I."/>
            <person name="Popova J."/>
            <person name="Andronov E."/>
            <person name="Verkhozina A."/>
            <person name="Tikhonovich I."/>
        </authorList>
    </citation>
    <scope>NUCLEOTIDE SEQUENCE [LARGE SCALE GENOMIC DNA]</scope>
    <source>
        <strain evidence="1 2">Tri-38</strain>
    </source>
</reference>
<organism evidence="1 2">
    <name type="scientific">Phyllobacterium zundukense</name>
    <dbReference type="NCBI Taxonomy" id="1867719"/>
    <lineage>
        <taxon>Bacteria</taxon>
        <taxon>Pseudomonadati</taxon>
        <taxon>Pseudomonadota</taxon>
        <taxon>Alphaproteobacteria</taxon>
        <taxon>Hyphomicrobiales</taxon>
        <taxon>Phyllobacteriaceae</taxon>
        <taxon>Phyllobacterium</taxon>
    </lineage>
</organism>
<dbReference type="Pfam" id="PF00300">
    <property type="entry name" value="His_Phos_1"/>
    <property type="match status" value="1"/>
</dbReference>
<dbReference type="PANTHER" id="PTHR47623:SF1">
    <property type="entry name" value="OS09G0287300 PROTEIN"/>
    <property type="match status" value="1"/>
</dbReference>
<dbReference type="PANTHER" id="PTHR47623">
    <property type="entry name" value="OS09G0287300 PROTEIN"/>
    <property type="match status" value="1"/>
</dbReference>
<dbReference type="Gene3D" id="3.40.50.1240">
    <property type="entry name" value="Phosphoglycerate mutase-like"/>
    <property type="match status" value="1"/>
</dbReference>
<keyword evidence="2" id="KW-1185">Reference proteome</keyword>
<comment type="caution">
    <text evidence="1">The sequence shown here is derived from an EMBL/GenBank/DDBJ whole genome shotgun (WGS) entry which is preliminary data.</text>
</comment>